<feature type="compositionally biased region" description="Polar residues" evidence="1">
    <location>
        <begin position="147"/>
        <end position="158"/>
    </location>
</feature>
<evidence type="ECO:0000256" key="1">
    <source>
        <dbReference type="SAM" id="MobiDB-lite"/>
    </source>
</evidence>
<dbReference type="eggNOG" id="ENOG502RBUN">
    <property type="taxonomic scope" value="Eukaryota"/>
</dbReference>
<dbReference type="PRINTS" id="PR01217">
    <property type="entry name" value="PRICHEXTENSN"/>
</dbReference>
<organism evidence="3 4">
    <name type="scientific">Moniliophthora roreri</name>
    <name type="common">Frosty pod rot fungus</name>
    <name type="synonym">Monilia roreri</name>
    <dbReference type="NCBI Taxonomy" id="221103"/>
    <lineage>
        <taxon>Eukaryota</taxon>
        <taxon>Fungi</taxon>
        <taxon>Dikarya</taxon>
        <taxon>Basidiomycota</taxon>
        <taxon>Agaricomycotina</taxon>
        <taxon>Agaricomycetes</taxon>
        <taxon>Agaricomycetidae</taxon>
        <taxon>Agaricales</taxon>
        <taxon>Marasmiineae</taxon>
        <taxon>Marasmiaceae</taxon>
        <taxon>Moniliophthora</taxon>
    </lineage>
</organism>
<feature type="compositionally biased region" description="Pro residues" evidence="1">
    <location>
        <begin position="132"/>
        <end position="146"/>
    </location>
</feature>
<sequence>MRSLQTARRDFDLNLHQPSPQLKDPRTMSAQENQNSVNQLVELILQLKKTTPAAARQILNSQPQIAYAVMELLVNMNAINVEVFQKTLTAFAQSQAAPGPSQPPAPTPQPAIPPHMQPPTQPYYNRTSTPPTSTPTPPVAAQPPNPYSNGYQNSQSYGYNVPSAYNQGGYGQGYGGPGGYPGYPPPPQASYGAPTPAPAPAPAPTPTPQQPHHQQSVLSQVNSAILAAIPEEQKAMVVHVLSMTPEMINQLSPQDRANIMQERHSAYNNLAVCVLSLLHVYCIPKVTALRDPSSMMVLISVRRDLFAPTPPKGTCTWAQCLDASKIFRLIDLLPPHHNVVGSGLSIVNDDIVSSILSWSGSGKSHRARSILHETPQNG</sequence>
<feature type="region of interest" description="Disordered" evidence="1">
    <location>
        <begin position="94"/>
        <end position="160"/>
    </location>
</feature>
<reference evidence="3 4" key="1">
    <citation type="submission" date="2015-12" db="EMBL/GenBank/DDBJ databases">
        <title>Draft genome sequence of Moniliophthora roreri, the causal agent of frosty pod rot of cacao.</title>
        <authorList>
            <person name="Aime M.C."/>
            <person name="Diaz-Valderrama J.R."/>
            <person name="Kijpornyongpan T."/>
            <person name="Phillips-Mora W."/>
        </authorList>
    </citation>
    <scope>NUCLEOTIDE SEQUENCE [LARGE SCALE GENOMIC DNA]</scope>
    <source>
        <strain evidence="3 4">MCA 2952</strain>
    </source>
</reference>
<dbReference type="Proteomes" id="UP000054988">
    <property type="component" value="Unassembled WGS sequence"/>
</dbReference>
<comment type="caution">
    <text evidence="3">The sequence shown here is derived from an EMBL/GenBank/DDBJ whole genome shotgun (WGS) entry which is preliminary data.</text>
</comment>
<dbReference type="Pfam" id="PF14327">
    <property type="entry name" value="CSTF2_hinge"/>
    <property type="match status" value="1"/>
</dbReference>
<feature type="domain" description="Cleavage stimulation factor subunit 2 hinge" evidence="2">
    <location>
        <begin position="18"/>
        <end position="87"/>
    </location>
</feature>
<dbReference type="InterPro" id="IPR038192">
    <property type="entry name" value="CSTF_C_sf"/>
</dbReference>
<gene>
    <name evidence="3" type="ORF">WG66_14443</name>
</gene>
<proteinExistence type="predicted"/>
<dbReference type="EMBL" id="LATX01002193">
    <property type="protein sequence ID" value="KTB32973.1"/>
    <property type="molecule type" value="Genomic_DNA"/>
</dbReference>
<dbReference type="Gene3D" id="1.10.20.70">
    <property type="entry name" value="Transcription termination and cleavage factor, C-terminal domain"/>
    <property type="match status" value="1"/>
</dbReference>
<protein>
    <recommendedName>
        <fullName evidence="2">Cleavage stimulation factor subunit 2 hinge domain-containing protein</fullName>
    </recommendedName>
</protein>
<dbReference type="InterPro" id="IPR025742">
    <property type="entry name" value="CSTF2_hinge"/>
</dbReference>
<feature type="region of interest" description="Disordered" evidence="1">
    <location>
        <begin position="176"/>
        <end position="217"/>
    </location>
</feature>
<feature type="compositionally biased region" description="Pro residues" evidence="1">
    <location>
        <begin position="195"/>
        <end position="209"/>
    </location>
</feature>
<evidence type="ECO:0000259" key="2">
    <source>
        <dbReference type="Pfam" id="PF14327"/>
    </source>
</evidence>
<dbReference type="AlphaFoldDB" id="A0A0W0F9H1"/>
<evidence type="ECO:0000313" key="4">
    <source>
        <dbReference type="Proteomes" id="UP000054988"/>
    </source>
</evidence>
<feature type="region of interest" description="Disordered" evidence="1">
    <location>
        <begin position="1"/>
        <end position="32"/>
    </location>
</feature>
<accession>A0A0W0F9H1</accession>
<evidence type="ECO:0000313" key="3">
    <source>
        <dbReference type="EMBL" id="KTB32973.1"/>
    </source>
</evidence>
<name>A0A0W0F9H1_MONRR</name>
<feature type="compositionally biased region" description="Pro residues" evidence="1">
    <location>
        <begin position="100"/>
        <end position="121"/>
    </location>
</feature>